<dbReference type="Pfam" id="PF00144">
    <property type="entry name" value="Beta-lactamase"/>
    <property type="match status" value="1"/>
</dbReference>
<proteinExistence type="inferred from homology"/>
<dbReference type="InterPro" id="IPR012338">
    <property type="entry name" value="Beta-lactam/transpept-like"/>
</dbReference>
<dbReference type="Proteomes" id="UP000619293">
    <property type="component" value="Unassembled WGS sequence"/>
</dbReference>
<dbReference type="AlphaFoldDB" id="A0A8J3JMI8"/>
<organism evidence="4 5">
    <name type="scientific">Catellatospora chokoriensis</name>
    <dbReference type="NCBI Taxonomy" id="310353"/>
    <lineage>
        <taxon>Bacteria</taxon>
        <taxon>Bacillati</taxon>
        <taxon>Actinomycetota</taxon>
        <taxon>Actinomycetes</taxon>
        <taxon>Micromonosporales</taxon>
        <taxon>Micromonosporaceae</taxon>
        <taxon>Catellatospora</taxon>
    </lineage>
</organism>
<evidence type="ECO:0000313" key="5">
    <source>
        <dbReference type="Proteomes" id="UP000619293"/>
    </source>
</evidence>
<dbReference type="InterPro" id="IPR001466">
    <property type="entry name" value="Beta-lactam-related"/>
</dbReference>
<evidence type="ECO:0000256" key="1">
    <source>
        <dbReference type="ARBA" id="ARBA00038473"/>
    </source>
</evidence>
<accession>A0A8J3JMI8</accession>
<dbReference type="PANTHER" id="PTHR22935:SF95">
    <property type="entry name" value="BETA-LACTAMASE-LIKE 1-RELATED"/>
    <property type="match status" value="1"/>
</dbReference>
<dbReference type="InterPro" id="IPR051478">
    <property type="entry name" value="Beta-lactamase-like_AB/R"/>
</dbReference>
<dbReference type="Pfam" id="PF24491">
    <property type="entry name" value="DUF7586"/>
    <property type="match status" value="1"/>
</dbReference>
<feature type="domain" description="DUF7586" evidence="3">
    <location>
        <begin position="359"/>
        <end position="445"/>
    </location>
</feature>
<comment type="similarity">
    <text evidence="1">Belongs to the beta-lactamase family.</text>
</comment>
<dbReference type="GO" id="GO:0016787">
    <property type="term" value="F:hydrolase activity"/>
    <property type="evidence" value="ECO:0007669"/>
    <property type="project" value="UniProtKB-KW"/>
</dbReference>
<protein>
    <submittedName>
        <fullName evidence="4">Serine hydrolase</fullName>
    </submittedName>
</protein>
<comment type="caution">
    <text evidence="4">The sequence shown here is derived from an EMBL/GenBank/DDBJ whole genome shotgun (WGS) entry which is preliminary data.</text>
</comment>
<sequence>MADLNRTLERLVRAVQAEARVPALSVALRRDDRPLWTFQVGGSGNPGAPLDADTPFRIGSLTKTFTAVLVLQARDAGLLDLDDPIGAHLDVPAHGGLTIRRLLSHTAGLQREPVGDVWDTLTPPDLPGLLDDLARTEAIHPPARRFHYSNLGFALLGHLAARRLGGDWWDLVADRICGPLGLSATTYGAPAHAATGYLVDEYSDHARPEPPTDFGAVSPAAQLWSTAADQARWAAFLTDPASVDPAGAVLAADTLAEARWPLTPRNEALWGSGVGLGLMLWPREGRVLHVGHNGAMPGFLAAACGRHGGAGNPGGMAAAVLASSGTASAIIDLPHRLIDEALAADPVDLAPWTPGEPAPEHLRSVLGRWWGEGYEYVFRWSGGVLTGRGADDPVDAPPAVFAALPGEPDVLRTVSGREVGERLRLTRDAAGQVVRMHWATYRFTRRQETFDGVWVSRP</sequence>
<dbReference type="PANTHER" id="PTHR22935">
    <property type="entry name" value="PENICILLIN-BINDING PROTEIN"/>
    <property type="match status" value="1"/>
</dbReference>
<keyword evidence="5" id="KW-1185">Reference proteome</keyword>
<feature type="domain" description="Beta-lactamase-related" evidence="2">
    <location>
        <begin position="8"/>
        <end position="324"/>
    </location>
</feature>
<dbReference type="InterPro" id="IPR056008">
    <property type="entry name" value="DUF7586"/>
</dbReference>
<name>A0A8J3JMI8_9ACTN</name>
<gene>
    <name evidence="4" type="ORF">Cch02nite_10160</name>
</gene>
<evidence type="ECO:0000259" key="2">
    <source>
        <dbReference type="Pfam" id="PF00144"/>
    </source>
</evidence>
<dbReference type="Gene3D" id="3.40.710.10">
    <property type="entry name" value="DD-peptidase/beta-lactamase superfamily"/>
    <property type="match status" value="1"/>
</dbReference>
<dbReference type="EMBL" id="BONG01000004">
    <property type="protein sequence ID" value="GIF87572.1"/>
    <property type="molecule type" value="Genomic_DNA"/>
</dbReference>
<evidence type="ECO:0000259" key="3">
    <source>
        <dbReference type="Pfam" id="PF24491"/>
    </source>
</evidence>
<keyword evidence="4" id="KW-0378">Hydrolase</keyword>
<dbReference type="RefSeq" id="WP_191841187.1">
    <property type="nucleotide sequence ID" value="NZ_BAAALB010000014.1"/>
</dbReference>
<reference evidence="4 5" key="1">
    <citation type="submission" date="2021-01" db="EMBL/GenBank/DDBJ databases">
        <title>Whole genome shotgun sequence of Catellatospora chokoriensis NBRC 107358.</title>
        <authorList>
            <person name="Komaki H."/>
            <person name="Tamura T."/>
        </authorList>
    </citation>
    <scope>NUCLEOTIDE SEQUENCE [LARGE SCALE GENOMIC DNA]</scope>
    <source>
        <strain evidence="4 5">NBRC 107358</strain>
    </source>
</reference>
<dbReference type="SUPFAM" id="SSF56601">
    <property type="entry name" value="beta-lactamase/transpeptidase-like"/>
    <property type="match status" value="1"/>
</dbReference>
<evidence type="ECO:0000313" key="4">
    <source>
        <dbReference type="EMBL" id="GIF87572.1"/>
    </source>
</evidence>